<dbReference type="Pfam" id="PF13193">
    <property type="entry name" value="AMP-binding_C"/>
    <property type="match status" value="1"/>
</dbReference>
<dbReference type="InterPro" id="IPR023393">
    <property type="entry name" value="START-like_dom_sf"/>
</dbReference>
<dbReference type="InterPro" id="IPR045851">
    <property type="entry name" value="AMP-bd_C_sf"/>
</dbReference>
<dbReference type="InterPro" id="IPR025110">
    <property type="entry name" value="AMP-bd_C"/>
</dbReference>
<dbReference type="Proteomes" id="UP000249324">
    <property type="component" value="Unassembled WGS sequence"/>
</dbReference>
<dbReference type="CDD" id="cd04433">
    <property type="entry name" value="AFD_class_I"/>
    <property type="match status" value="1"/>
</dbReference>
<dbReference type="PROSITE" id="PS00455">
    <property type="entry name" value="AMP_BINDING"/>
    <property type="match status" value="1"/>
</dbReference>
<dbReference type="SUPFAM" id="SSF56801">
    <property type="entry name" value="Acetyl-CoA synthetase-like"/>
    <property type="match status" value="1"/>
</dbReference>
<proteinExistence type="inferred from homology"/>
<evidence type="ECO:0000259" key="4">
    <source>
        <dbReference type="Pfam" id="PF13193"/>
    </source>
</evidence>
<dbReference type="Pfam" id="PF00501">
    <property type="entry name" value="AMP-binding"/>
    <property type="match status" value="1"/>
</dbReference>
<evidence type="ECO:0000313" key="5">
    <source>
        <dbReference type="EMBL" id="MFO7193915.1"/>
    </source>
</evidence>
<dbReference type="Gene3D" id="3.40.50.12780">
    <property type="entry name" value="N-terminal domain of ligase-like"/>
    <property type="match status" value="1"/>
</dbReference>
<organism evidence="5 6">
    <name type="scientific">Thermocrispum agreste</name>
    <dbReference type="NCBI Taxonomy" id="37925"/>
    <lineage>
        <taxon>Bacteria</taxon>
        <taxon>Bacillati</taxon>
        <taxon>Actinomycetota</taxon>
        <taxon>Actinomycetes</taxon>
        <taxon>Pseudonocardiales</taxon>
        <taxon>Pseudonocardiaceae</taxon>
        <taxon>Thermocrispum</taxon>
    </lineage>
</organism>
<dbReference type="Gene3D" id="3.30.530.20">
    <property type="match status" value="1"/>
</dbReference>
<reference evidence="5 6" key="1">
    <citation type="journal article" date="2021" name="BMC Genomics">
        <title>Genome-resolved metagenome and metatranscriptome analyses of thermophilic composting reveal key bacterial players and their metabolic interactions.</title>
        <authorList>
            <person name="Braga L.P.P."/>
            <person name="Pereira R.V."/>
            <person name="Martins L.F."/>
            <person name="Moura L.M.S."/>
            <person name="Sanchez F.B."/>
            <person name="Patane J.S.L."/>
            <person name="da Silva A.M."/>
            <person name="Setubal J.C."/>
        </authorList>
    </citation>
    <scope>NUCLEOTIDE SEQUENCE [LARGE SCALE GENOMIC DNA]</scope>
    <source>
        <strain evidence="5">ZC4RG45</strain>
    </source>
</reference>
<dbReference type="InterPro" id="IPR042099">
    <property type="entry name" value="ANL_N_sf"/>
</dbReference>
<feature type="domain" description="AMP-dependent synthetase/ligase" evidence="3">
    <location>
        <begin position="206"/>
        <end position="559"/>
    </location>
</feature>
<dbReference type="EMBL" id="QGUI02000301">
    <property type="protein sequence ID" value="MFO7193915.1"/>
    <property type="molecule type" value="Genomic_DNA"/>
</dbReference>
<protein>
    <submittedName>
        <fullName evidence="5">AMP-binding protein</fullName>
    </submittedName>
</protein>
<dbReference type="GO" id="GO:0016874">
    <property type="term" value="F:ligase activity"/>
    <property type="evidence" value="ECO:0007669"/>
    <property type="project" value="UniProtKB-KW"/>
</dbReference>
<dbReference type="PANTHER" id="PTHR43201:SF5">
    <property type="entry name" value="MEDIUM-CHAIN ACYL-COA LIGASE ACSF2, MITOCHONDRIAL"/>
    <property type="match status" value="1"/>
</dbReference>
<comment type="similarity">
    <text evidence="1">Belongs to the ATP-dependent AMP-binding enzyme family.</text>
</comment>
<evidence type="ECO:0000313" key="6">
    <source>
        <dbReference type="Proteomes" id="UP000249324"/>
    </source>
</evidence>
<dbReference type="SUPFAM" id="SSF55961">
    <property type="entry name" value="Bet v1-like"/>
    <property type="match status" value="1"/>
</dbReference>
<keyword evidence="2" id="KW-0436">Ligase</keyword>
<dbReference type="Gene3D" id="3.30.300.30">
    <property type="match status" value="1"/>
</dbReference>
<name>A0ABD6FIR1_9PSEU</name>
<accession>A0ABD6FIR1</accession>
<dbReference type="AlphaFoldDB" id="A0ABD6FIR1"/>
<evidence type="ECO:0000256" key="2">
    <source>
        <dbReference type="ARBA" id="ARBA00022598"/>
    </source>
</evidence>
<dbReference type="InterPro" id="IPR000873">
    <property type="entry name" value="AMP-dep_synth/lig_dom"/>
</dbReference>
<comment type="caution">
    <text evidence="5">The sequence shown here is derived from an EMBL/GenBank/DDBJ whole genome shotgun (WGS) entry which is preliminary data.</text>
</comment>
<dbReference type="PANTHER" id="PTHR43201">
    <property type="entry name" value="ACYL-COA SYNTHETASE"/>
    <property type="match status" value="1"/>
</dbReference>
<evidence type="ECO:0000256" key="1">
    <source>
        <dbReference type="ARBA" id="ARBA00006432"/>
    </source>
</evidence>
<gene>
    <name evidence="5" type="ORF">DIU77_016860</name>
</gene>
<sequence length="695" mass="74943">MTGPGHRVPSDYVTVEMVLDHPRAAVWDVIGKPELYPRFFRSLGTITHLPNNAGDPHYVISAVSSGGHPAEYLARLAANQPQEELVLAGVGESDSWVSVSLADASNGGTQVTVVVAKPQGVDFGGQHGRTAIHRWVRDGLRRIDDYLAGKPDVPITTGGSPAQIQRKIVKTLLDAGILEASHPLRGLRQLNRLRRWGFTVAGGYAAAAARSPERIAVVDDRRTLTFGEVYDRSQRLARALADMGVDTKATVGILARNHSGFVLTAVACAMLGCDAVLFNTGLASRQIEQIVERHDIRVLITDDEFEPLVQYLPPTVTRISAIAPSGVAGRATLDDLVDKAPRGTLRTPERDGLLIVLTSGTTGTPKGAKRATPPGWISVAAMLSVLPLRAEDTMLISAPIFHTWGLGALQISTPLRATVVLQDRFDPERCLQAIDQHRVTALMAVPIMLQRILNLPEKVRARYDTSSLRIVASSGSAMPGTLVTEFMDAFGDILYNFYGSTEVSQAATASPTDLRVAPTTAGHPPLGSTVAILDHDGLLVPRGAVGRIFVGNEQPFHGYTAGDEPPEVKDTLMDTGDLGYLDADGRLFVSGRDDEMIISGGENVFPRPVEEAIAALPQVAEVAVVGVPDEEYGQRLAAFIVPKPGARLDPAMVRSYIHQRLSRFSVPRDVTFLTRLPRNTTGKILKRLLVDRVAH</sequence>
<dbReference type="InterPro" id="IPR020845">
    <property type="entry name" value="AMP-binding_CS"/>
</dbReference>
<evidence type="ECO:0000259" key="3">
    <source>
        <dbReference type="Pfam" id="PF00501"/>
    </source>
</evidence>
<feature type="domain" description="AMP-binding enzyme C-terminal" evidence="4">
    <location>
        <begin position="609"/>
        <end position="683"/>
    </location>
</feature>